<proteinExistence type="predicted"/>
<evidence type="ECO:0000313" key="1">
    <source>
        <dbReference type="EMBL" id="GJS93833.1"/>
    </source>
</evidence>
<name>A0ABQ4ZYL1_9ASTR</name>
<keyword evidence="2" id="KW-1185">Reference proteome</keyword>
<organism evidence="1 2">
    <name type="scientific">Tanacetum coccineum</name>
    <dbReference type="NCBI Taxonomy" id="301880"/>
    <lineage>
        <taxon>Eukaryota</taxon>
        <taxon>Viridiplantae</taxon>
        <taxon>Streptophyta</taxon>
        <taxon>Embryophyta</taxon>
        <taxon>Tracheophyta</taxon>
        <taxon>Spermatophyta</taxon>
        <taxon>Magnoliopsida</taxon>
        <taxon>eudicotyledons</taxon>
        <taxon>Gunneridae</taxon>
        <taxon>Pentapetalae</taxon>
        <taxon>asterids</taxon>
        <taxon>campanulids</taxon>
        <taxon>Asterales</taxon>
        <taxon>Asteraceae</taxon>
        <taxon>Asteroideae</taxon>
        <taxon>Anthemideae</taxon>
        <taxon>Anthemidinae</taxon>
        <taxon>Tanacetum</taxon>
    </lineage>
</organism>
<comment type="caution">
    <text evidence="1">The sequence shown here is derived from an EMBL/GenBank/DDBJ whole genome shotgun (WGS) entry which is preliminary data.</text>
</comment>
<evidence type="ECO:0000313" key="2">
    <source>
        <dbReference type="Proteomes" id="UP001151760"/>
    </source>
</evidence>
<reference evidence="1" key="1">
    <citation type="journal article" date="2022" name="Int. J. Mol. Sci.">
        <title>Draft Genome of Tanacetum Coccineum: Genomic Comparison of Closely Related Tanacetum-Family Plants.</title>
        <authorList>
            <person name="Yamashiro T."/>
            <person name="Shiraishi A."/>
            <person name="Nakayama K."/>
            <person name="Satake H."/>
        </authorList>
    </citation>
    <scope>NUCLEOTIDE SEQUENCE</scope>
</reference>
<sequence length="253" mass="27342">MNWQMSENSKIEPVRIVDGLTTGLIRYQHVNTCNLSAAIRHKASLVAELRLPSALCLCRKAQGNEQSLHDTNSGSRKAFEYDLGIGENGGVETLKCTLEWGDCPDTIAVPHGVSRGLDWVGVFVVTAGQPTSKVCGISSSSKRASPGPVPTQIHEEYSCKRSKSGVSCVTVARTKERGTVAGRRSRTLRTEVLSPVLGFPPHECDEPIVGAILLEAYAATSVCLLVLAAGNLYWVRSSRCLAPEIFHCVLPRL</sequence>
<gene>
    <name evidence="1" type="ORF">Tco_0800801</name>
</gene>
<protein>
    <submittedName>
        <fullName evidence="1">Uncharacterized protein</fullName>
    </submittedName>
</protein>
<accession>A0ABQ4ZYL1</accession>
<reference evidence="1" key="2">
    <citation type="submission" date="2022-01" db="EMBL/GenBank/DDBJ databases">
        <authorList>
            <person name="Yamashiro T."/>
            <person name="Shiraishi A."/>
            <person name="Satake H."/>
            <person name="Nakayama K."/>
        </authorList>
    </citation>
    <scope>NUCLEOTIDE SEQUENCE</scope>
</reference>
<dbReference type="Proteomes" id="UP001151760">
    <property type="component" value="Unassembled WGS sequence"/>
</dbReference>
<dbReference type="EMBL" id="BQNB010011686">
    <property type="protein sequence ID" value="GJS93833.1"/>
    <property type="molecule type" value="Genomic_DNA"/>
</dbReference>